<evidence type="ECO:0000313" key="1">
    <source>
        <dbReference type="EMBL" id="PNG97236.1"/>
    </source>
</evidence>
<keyword evidence="2" id="KW-1185">Reference proteome</keyword>
<evidence type="ECO:0000313" key="2">
    <source>
        <dbReference type="Proteomes" id="UP000236520"/>
    </source>
</evidence>
<comment type="caution">
    <text evidence="1">The sequence shown here is derived from an EMBL/GenBank/DDBJ whole genome shotgun (WGS) entry which is preliminary data.</text>
</comment>
<sequence length="680" mass="74293">MSDDLAMVYSTGEDGGGPMATGGWTAVDDRRLVPALGGLIDGTGMWRTGVLASIERTGRYLTGTWDPPGPEGEDGPGIAGEGSWVRFIGRIGAVALRAAAASTRPERRERLLAMLEMWAESPFADPEARLRTGIVVTERLAVRDERGAAVSAGWSHEGRRRFVELRTGDAEPPSLGTVEEVRDVPRGWGSAEQLRRLVALVRERGPAPWHREAVELLRERTGMGRPAASLALAGLLTRGYVPFLDADERATLRLKVAEAEDGGSELARLTSLDRLELLADVLPEDPAELWEPDGMLGVAERLAEAWQTRYGPRTVVPERTLKAVVELQLLRLSAAEFCAAFTDPAAGPGLSAPLDTWIKNGEHGPLLTDARWDIVRFEDLLHSVVPRLSWVYAELPAGDPVREGLPGLVRLLLERLDHPGLLLRAGHPGAGSGRTVAELHERFGFRPYAGPERLDVASIDDGLTVITDGTVDRRGHRSPPRVYFRPAFYGDDERSQALAATTSGFGREDIPLVEWVRGPVCARIVERIEGASLPVGAYESDPAVSAPDLVARVADTLGIDGDAAALYLQLLALPAPTDRNVRTWNGWKTARHQKAATVLVERGLVTEDKRPRAGRQVFLPGEWIHAKKPYQPMEAWKAELIGLRRSYNRRLENPLPLPTRTLPELFAHAWSLVENGEGPL</sequence>
<accession>A0A2J7ZAD8</accession>
<gene>
    <name evidence="1" type="ORF">SMF913_13261</name>
</gene>
<dbReference type="RefSeq" id="WP_102934597.1">
    <property type="nucleotide sequence ID" value="NZ_BAAAHF010000001.1"/>
</dbReference>
<name>A0A2J7ZAD8_STRMQ</name>
<evidence type="ECO:0008006" key="3">
    <source>
        <dbReference type="Google" id="ProtNLM"/>
    </source>
</evidence>
<proteinExistence type="predicted"/>
<dbReference type="EMBL" id="LJIW01000001">
    <property type="protein sequence ID" value="PNG97236.1"/>
    <property type="molecule type" value="Genomic_DNA"/>
</dbReference>
<organism evidence="1 2">
    <name type="scientific">Streptomyces malaysiensis</name>
    <dbReference type="NCBI Taxonomy" id="92644"/>
    <lineage>
        <taxon>Bacteria</taxon>
        <taxon>Bacillati</taxon>
        <taxon>Actinomycetota</taxon>
        <taxon>Actinomycetes</taxon>
        <taxon>Kitasatosporales</taxon>
        <taxon>Streptomycetaceae</taxon>
        <taxon>Streptomyces</taxon>
        <taxon>Streptomyces violaceusniger group</taxon>
    </lineage>
</organism>
<reference evidence="1 2" key="1">
    <citation type="submission" date="2015-09" db="EMBL/GenBank/DDBJ databases">
        <title>Genome sequence, genome mining and natural product profiling of a biocontrol bacterium Streptomyces malaysiensis F913.</title>
        <authorList>
            <person name="Xu Y."/>
            <person name="Wei J."/>
            <person name="Xie J."/>
            <person name="Li T."/>
            <person name="Zhou Z."/>
        </authorList>
    </citation>
    <scope>NUCLEOTIDE SEQUENCE [LARGE SCALE GENOMIC DNA]</scope>
    <source>
        <strain evidence="1 2">F913</strain>
    </source>
</reference>
<dbReference type="AlphaFoldDB" id="A0A2J7ZAD8"/>
<dbReference type="Proteomes" id="UP000236520">
    <property type="component" value="Unassembled WGS sequence"/>
</dbReference>
<protein>
    <recommendedName>
        <fullName evidence="3">DNA-binding protein</fullName>
    </recommendedName>
</protein>